<evidence type="ECO:0000313" key="9">
    <source>
        <dbReference type="Proteomes" id="UP000717624"/>
    </source>
</evidence>
<dbReference type="EC" id="2.7.1.144" evidence="6"/>
<comment type="pathway">
    <text evidence="6">Carbohydrate metabolism; D-tagatose 6-phosphate degradation; D-glyceraldehyde 3-phosphate and glycerone phosphate from D-tagatose 6-phosphate: step 1/2.</text>
</comment>
<keyword evidence="3 6" id="KW-0547">Nucleotide-binding</keyword>
<evidence type="ECO:0000256" key="3">
    <source>
        <dbReference type="ARBA" id="ARBA00022741"/>
    </source>
</evidence>
<dbReference type="GO" id="GO:0016052">
    <property type="term" value="P:carbohydrate catabolic process"/>
    <property type="evidence" value="ECO:0007669"/>
    <property type="project" value="UniProtKB-ARBA"/>
</dbReference>
<protein>
    <recommendedName>
        <fullName evidence="6">Tagatose-6-phosphate kinase</fullName>
        <ecNumber evidence="6">2.7.1.144</ecNumber>
    </recommendedName>
</protein>
<dbReference type="GO" id="GO:0008443">
    <property type="term" value="F:phosphofructokinase activity"/>
    <property type="evidence" value="ECO:0007669"/>
    <property type="project" value="TreeGrafter"/>
</dbReference>
<keyword evidence="5 6" id="KW-0067">ATP-binding</keyword>
<dbReference type="InterPro" id="IPR011611">
    <property type="entry name" value="PfkB_dom"/>
</dbReference>
<dbReference type="GO" id="GO:0005524">
    <property type="term" value="F:ATP binding"/>
    <property type="evidence" value="ECO:0007669"/>
    <property type="project" value="UniProtKB-KW"/>
</dbReference>
<dbReference type="PIRSF" id="PIRSF000535">
    <property type="entry name" value="1PFK/6PFK/LacC"/>
    <property type="match status" value="1"/>
</dbReference>
<organism evidence="8 9">
    <name type="scientific">Brevibacillus fulvus</name>
    <dbReference type="NCBI Taxonomy" id="1125967"/>
    <lineage>
        <taxon>Bacteria</taxon>
        <taxon>Bacillati</taxon>
        <taxon>Bacillota</taxon>
        <taxon>Bacilli</taxon>
        <taxon>Bacillales</taxon>
        <taxon>Paenibacillaceae</taxon>
        <taxon>Brevibacillus</taxon>
    </lineage>
</organism>
<evidence type="ECO:0000313" key="8">
    <source>
        <dbReference type="EMBL" id="MBM7589154.1"/>
    </source>
</evidence>
<dbReference type="NCBIfam" id="TIGR03168">
    <property type="entry name" value="1-PFK"/>
    <property type="match status" value="1"/>
</dbReference>
<evidence type="ECO:0000256" key="4">
    <source>
        <dbReference type="ARBA" id="ARBA00022777"/>
    </source>
</evidence>
<dbReference type="RefSeq" id="WP_204516890.1">
    <property type="nucleotide sequence ID" value="NZ_BAABIN010000015.1"/>
</dbReference>
<gene>
    <name evidence="8" type="ORF">JOD01_000752</name>
</gene>
<evidence type="ECO:0000256" key="1">
    <source>
        <dbReference type="ARBA" id="ARBA00005380"/>
    </source>
</evidence>
<reference evidence="8" key="1">
    <citation type="submission" date="2021-01" db="EMBL/GenBank/DDBJ databases">
        <title>Genomic Encyclopedia of Type Strains, Phase IV (KMG-IV): sequencing the most valuable type-strain genomes for metagenomic binning, comparative biology and taxonomic classification.</title>
        <authorList>
            <person name="Goeker M."/>
        </authorList>
    </citation>
    <scope>NUCLEOTIDE SEQUENCE</scope>
    <source>
        <strain evidence="8">DSM 25523</strain>
    </source>
</reference>
<dbReference type="GO" id="GO:0044281">
    <property type="term" value="P:small molecule metabolic process"/>
    <property type="evidence" value="ECO:0007669"/>
    <property type="project" value="UniProtKB-ARBA"/>
</dbReference>
<evidence type="ECO:0000256" key="6">
    <source>
        <dbReference type="PIRNR" id="PIRNR000535"/>
    </source>
</evidence>
<comment type="similarity">
    <text evidence="1">Belongs to the carbohydrate kinase pfkB family.</text>
</comment>
<dbReference type="Gene3D" id="3.40.1190.20">
    <property type="match status" value="1"/>
</dbReference>
<dbReference type="AlphaFoldDB" id="A0A938XYB5"/>
<dbReference type="PANTHER" id="PTHR46566:SF1">
    <property type="entry name" value="1-PHOSPHOFRUCTOKINASE"/>
    <property type="match status" value="1"/>
</dbReference>
<accession>A0A938XYB5</accession>
<evidence type="ECO:0000256" key="2">
    <source>
        <dbReference type="ARBA" id="ARBA00022679"/>
    </source>
</evidence>
<sequence length="316" mass="34831">MIYTVTLNPAIDLIIRLEGIMTRKKNNRIFQKTQDIGGKATHVSVVLSTLGVPNIATGFIGADNQEILLTLLAEKGVRCQFVSQPSSATRTSIILLDQSGEGSYMLTEPGFQAAPETMQRLLQFLQNNVQEGDWVVFSGSPPQAFSVSDYAALLESVSQRRGRLVVDVSGAYLREALRVQPFMIKPNEFELEQLLGRRLRHTREIVWEVERLMKQGIRLVIVSMGKNGSMVGYDKAVYKITPPMVEEVNDTGCGDVFVGGVIAKLYQNSTLEEAIRFATALSATKAAQKGSSDFSLELAESWQSAVRIEQIGGVDR</sequence>
<dbReference type="EMBL" id="JAFBEB010000002">
    <property type="protein sequence ID" value="MBM7589154.1"/>
    <property type="molecule type" value="Genomic_DNA"/>
</dbReference>
<proteinExistence type="inferred from homology"/>
<keyword evidence="2 6" id="KW-0808">Transferase</keyword>
<keyword evidence="6" id="KW-0423">Lactose metabolism</keyword>
<dbReference type="InterPro" id="IPR017583">
    <property type="entry name" value="Tagatose/fructose_Pkinase"/>
</dbReference>
<dbReference type="Pfam" id="PF00294">
    <property type="entry name" value="PfkB"/>
    <property type="match status" value="1"/>
</dbReference>
<comment type="similarity">
    <text evidence="6">Belongs to the carbohydrate kinase PfkB family. LacC subfamily.</text>
</comment>
<evidence type="ECO:0000259" key="7">
    <source>
        <dbReference type="Pfam" id="PF00294"/>
    </source>
</evidence>
<feature type="domain" description="Carbohydrate kinase PfkB" evidence="7">
    <location>
        <begin position="10"/>
        <end position="293"/>
    </location>
</feature>
<dbReference type="GO" id="GO:0009024">
    <property type="term" value="F:tagatose-6-phosphate kinase activity"/>
    <property type="evidence" value="ECO:0007669"/>
    <property type="project" value="UniProtKB-EC"/>
</dbReference>
<dbReference type="Proteomes" id="UP000717624">
    <property type="component" value="Unassembled WGS sequence"/>
</dbReference>
<comment type="catalytic activity">
    <reaction evidence="6">
        <text>D-tagatofuranose 6-phosphate + ATP = D-tagatofuranose 1,6-bisphosphate + ADP + H(+)</text>
        <dbReference type="Rhea" id="RHEA:12420"/>
        <dbReference type="ChEBI" id="CHEBI:15378"/>
        <dbReference type="ChEBI" id="CHEBI:30616"/>
        <dbReference type="ChEBI" id="CHEBI:58694"/>
        <dbReference type="ChEBI" id="CHEBI:58695"/>
        <dbReference type="ChEBI" id="CHEBI:456216"/>
        <dbReference type="EC" id="2.7.1.144"/>
    </reaction>
</comment>
<dbReference type="InterPro" id="IPR029056">
    <property type="entry name" value="Ribokinase-like"/>
</dbReference>
<dbReference type="GO" id="GO:0005988">
    <property type="term" value="P:lactose metabolic process"/>
    <property type="evidence" value="ECO:0007669"/>
    <property type="project" value="UniProtKB-KW"/>
</dbReference>
<dbReference type="FunFam" id="3.40.1190.20:FF:000001">
    <property type="entry name" value="Phosphofructokinase"/>
    <property type="match status" value="1"/>
</dbReference>
<name>A0A938XYB5_9BACL</name>
<dbReference type="SUPFAM" id="SSF53613">
    <property type="entry name" value="Ribokinase-like"/>
    <property type="match status" value="1"/>
</dbReference>
<dbReference type="GO" id="GO:0005829">
    <property type="term" value="C:cytosol"/>
    <property type="evidence" value="ECO:0007669"/>
    <property type="project" value="TreeGrafter"/>
</dbReference>
<dbReference type="PANTHER" id="PTHR46566">
    <property type="entry name" value="1-PHOSPHOFRUCTOKINASE-RELATED"/>
    <property type="match status" value="1"/>
</dbReference>
<evidence type="ECO:0000256" key="5">
    <source>
        <dbReference type="ARBA" id="ARBA00022840"/>
    </source>
</evidence>
<keyword evidence="9" id="KW-1185">Reference proteome</keyword>
<dbReference type="CDD" id="cd01164">
    <property type="entry name" value="FruK_PfkB_like"/>
    <property type="match status" value="1"/>
</dbReference>
<comment type="caution">
    <text evidence="8">The sequence shown here is derived from an EMBL/GenBank/DDBJ whole genome shotgun (WGS) entry which is preliminary data.</text>
</comment>
<keyword evidence="4" id="KW-0418">Kinase</keyword>